<dbReference type="GO" id="GO:0005509">
    <property type="term" value="F:calcium ion binding"/>
    <property type="evidence" value="ECO:0007669"/>
    <property type="project" value="InterPro"/>
</dbReference>
<evidence type="ECO:0000256" key="4">
    <source>
        <dbReference type="ARBA" id="ARBA00022989"/>
    </source>
</evidence>
<dbReference type="OrthoDB" id="431647at2759"/>
<keyword evidence="10" id="KW-1185">Reference proteome</keyword>
<dbReference type="Gene3D" id="1.10.287.70">
    <property type="match status" value="1"/>
</dbReference>
<feature type="domain" description="EF-hand" evidence="8">
    <location>
        <begin position="344"/>
        <end position="379"/>
    </location>
</feature>
<evidence type="ECO:0000313" key="9">
    <source>
        <dbReference type="EMBL" id="CAE8582975.1"/>
    </source>
</evidence>
<dbReference type="InterPro" id="IPR043203">
    <property type="entry name" value="VGCC_Ca_Na"/>
</dbReference>
<sequence length="513" mass="56592">MNGAFLPGVPDGSTSPPHQEEPKASPVALAVPSDPPPSPTAIAGPSPGRRVPVKLGQLDQDLLVPAQLSRRFTTQLEEAKSTRQSLRKFTQSQAFLLAVAGIIVANAVYMGVEVDADKSETKLIWNVAEVSFSTIFTVELSLRFIGTTPIYMFFADGWNLFDLVLVIVSMVDLAVQAAFDSRTGELDKLSSLRLVRLTRVVRVFRLVRVLKGLWRLVVGIVNASWTLVWTWVLLALVIYIFSIVATRLIGQPHKGNADMDAYFGTMGRSMFTLFQVTTTEGWADIARQSMQLEPWTAGFFILYLHVTTFAILNVMIAVIVENTLDQAGNQRTRFLEKKKMSQRETFQRIYKVFKDGDADKDGVLTKEEFLLEMNREDIKRHLEQIGINVCEAENLFSILDYDGSGSLDAEEFLQGLMKAVGVASARDVMGVHGELRRSEKQAQKQLSAMALMADAQISAIETGVADLRRDVRALALAHGVHLPGEASVPVPMVGALRNSLLRAKAKLSGDNVE</sequence>
<dbReference type="PROSITE" id="PS00018">
    <property type="entry name" value="EF_HAND_1"/>
    <property type="match status" value="2"/>
</dbReference>
<dbReference type="SMART" id="SM00054">
    <property type="entry name" value="EFh"/>
    <property type="match status" value="2"/>
</dbReference>
<dbReference type="AlphaFoldDB" id="A0A813D913"/>
<dbReference type="OMA" id="ANHFERR"/>
<dbReference type="InterPro" id="IPR011992">
    <property type="entry name" value="EF-hand-dom_pair"/>
</dbReference>
<accession>A0A813D913</accession>
<comment type="caution">
    <text evidence="9">The sequence shown here is derived from an EMBL/GenBank/DDBJ whole genome shotgun (WGS) entry which is preliminary data.</text>
</comment>
<dbReference type="Gene3D" id="1.10.238.10">
    <property type="entry name" value="EF-hand"/>
    <property type="match status" value="1"/>
</dbReference>
<dbReference type="EMBL" id="CAJNNV010000551">
    <property type="protein sequence ID" value="CAE8582975.1"/>
    <property type="molecule type" value="Genomic_DNA"/>
</dbReference>
<dbReference type="SUPFAM" id="SSF47473">
    <property type="entry name" value="EF-hand"/>
    <property type="match status" value="1"/>
</dbReference>
<dbReference type="PANTHER" id="PTHR10037:SF62">
    <property type="entry name" value="SODIUM CHANNEL PROTEIN 60E"/>
    <property type="match status" value="1"/>
</dbReference>
<organism evidence="9 10">
    <name type="scientific">Polarella glacialis</name>
    <name type="common">Dinoflagellate</name>
    <dbReference type="NCBI Taxonomy" id="89957"/>
    <lineage>
        <taxon>Eukaryota</taxon>
        <taxon>Sar</taxon>
        <taxon>Alveolata</taxon>
        <taxon>Dinophyceae</taxon>
        <taxon>Suessiales</taxon>
        <taxon>Suessiaceae</taxon>
        <taxon>Polarella</taxon>
    </lineage>
</organism>
<dbReference type="InterPro" id="IPR002048">
    <property type="entry name" value="EF_hand_dom"/>
</dbReference>
<feature type="region of interest" description="Disordered" evidence="6">
    <location>
        <begin position="1"/>
        <end position="50"/>
    </location>
</feature>
<dbReference type="InterPro" id="IPR005821">
    <property type="entry name" value="Ion_trans_dom"/>
</dbReference>
<dbReference type="GO" id="GO:0005248">
    <property type="term" value="F:voltage-gated sodium channel activity"/>
    <property type="evidence" value="ECO:0007669"/>
    <property type="project" value="TreeGrafter"/>
</dbReference>
<feature type="domain" description="EF-hand" evidence="8">
    <location>
        <begin position="391"/>
        <end position="422"/>
    </location>
</feature>
<dbReference type="PANTHER" id="PTHR10037">
    <property type="entry name" value="VOLTAGE-GATED CATION CHANNEL CALCIUM AND SODIUM"/>
    <property type="match status" value="1"/>
</dbReference>
<feature type="transmembrane region" description="Helical" evidence="7">
    <location>
        <begin position="94"/>
        <end position="112"/>
    </location>
</feature>
<proteinExistence type="predicted"/>
<evidence type="ECO:0000256" key="5">
    <source>
        <dbReference type="ARBA" id="ARBA00023136"/>
    </source>
</evidence>
<evidence type="ECO:0000259" key="8">
    <source>
        <dbReference type="PROSITE" id="PS50222"/>
    </source>
</evidence>
<feature type="transmembrane region" description="Helical" evidence="7">
    <location>
        <begin position="297"/>
        <end position="320"/>
    </location>
</feature>
<dbReference type="GO" id="GO:0001518">
    <property type="term" value="C:voltage-gated sodium channel complex"/>
    <property type="evidence" value="ECO:0007669"/>
    <property type="project" value="TreeGrafter"/>
</dbReference>
<dbReference type="PROSITE" id="PS50222">
    <property type="entry name" value="EF_HAND_2"/>
    <property type="match status" value="2"/>
</dbReference>
<dbReference type="InterPro" id="IPR027359">
    <property type="entry name" value="Volt_channel_dom_sf"/>
</dbReference>
<dbReference type="PRINTS" id="PR00169">
    <property type="entry name" value="KCHANNEL"/>
</dbReference>
<gene>
    <name evidence="9" type="ORF">PGLA1383_LOCUS1963</name>
</gene>
<dbReference type="Pfam" id="PF13202">
    <property type="entry name" value="EF-hand_5"/>
    <property type="match status" value="2"/>
</dbReference>
<dbReference type="SUPFAM" id="SSF81324">
    <property type="entry name" value="Voltage-gated potassium channels"/>
    <property type="match status" value="1"/>
</dbReference>
<evidence type="ECO:0000256" key="7">
    <source>
        <dbReference type="SAM" id="Phobius"/>
    </source>
</evidence>
<keyword evidence="3" id="KW-0106">Calcium</keyword>
<evidence type="ECO:0000256" key="1">
    <source>
        <dbReference type="ARBA" id="ARBA00004141"/>
    </source>
</evidence>
<feature type="transmembrane region" description="Helical" evidence="7">
    <location>
        <begin position="228"/>
        <end position="249"/>
    </location>
</feature>
<feature type="transmembrane region" description="Helical" evidence="7">
    <location>
        <begin position="124"/>
        <end position="145"/>
    </location>
</feature>
<dbReference type="CDD" id="cd00051">
    <property type="entry name" value="EFh"/>
    <property type="match status" value="1"/>
</dbReference>
<dbReference type="Pfam" id="PF00520">
    <property type="entry name" value="Ion_trans"/>
    <property type="match status" value="1"/>
</dbReference>
<dbReference type="Proteomes" id="UP000654075">
    <property type="component" value="Unassembled WGS sequence"/>
</dbReference>
<dbReference type="Gene3D" id="1.20.120.350">
    <property type="entry name" value="Voltage-gated potassium channels. Chain C"/>
    <property type="match status" value="1"/>
</dbReference>
<reference evidence="9" key="1">
    <citation type="submission" date="2021-02" db="EMBL/GenBank/DDBJ databases">
        <authorList>
            <person name="Dougan E. K."/>
            <person name="Rhodes N."/>
            <person name="Thang M."/>
            <person name="Chan C."/>
        </authorList>
    </citation>
    <scope>NUCLEOTIDE SEQUENCE</scope>
</reference>
<protein>
    <recommendedName>
        <fullName evidence="8">EF-hand domain-containing protein</fullName>
    </recommendedName>
</protein>
<feature type="transmembrane region" description="Helical" evidence="7">
    <location>
        <begin position="157"/>
        <end position="179"/>
    </location>
</feature>
<evidence type="ECO:0000256" key="3">
    <source>
        <dbReference type="ARBA" id="ARBA00022837"/>
    </source>
</evidence>
<keyword evidence="2 7" id="KW-0812">Transmembrane</keyword>
<dbReference type="InterPro" id="IPR018247">
    <property type="entry name" value="EF_Hand_1_Ca_BS"/>
</dbReference>
<evidence type="ECO:0000256" key="2">
    <source>
        <dbReference type="ARBA" id="ARBA00022692"/>
    </source>
</evidence>
<keyword evidence="5 7" id="KW-0472">Membrane</keyword>
<keyword evidence="4 7" id="KW-1133">Transmembrane helix</keyword>
<evidence type="ECO:0000256" key="6">
    <source>
        <dbReference type="SAM" id="MobiDB-lite"/>
    </source>
</evidence>
<name>A0A813D913_POLGL</name>
<comment type="subcellular location">
    <subcellularLocation>
        <location evidence="1">Membrane</location>
        <topology evidence="1">Multi-pass membrane protein</topology>
    </subcellularLocation>
</comment>
<evidence type="ECO:0000313" key="10">
    <source>
        <dbReference type="Proteomes" id="UP000654075"/>
    </source>
</evidence>